<keyword evidence="3 11" id="KW-0732">Signal</keyword>
<dbReference type="SUPFAM" id="SSF50630">
    <property type="entry name" value="Acid proteases"/>
    <property type="match status" value="1"/>
</dbReference>
<comment type="caution">
    <text evidence="13">The sequence shown here is derived from an EMBL/GenBank/DDBJ whole genome shotgun (WGS) entry which is preliminary data.</text>
</comment>
<keyword evidence="4" id="KW-0064">Aspartyl protease</keyword>
<accession>A0AAW2NJR5</accession>
<dbReference type="FunFam" id="2.40.70.10:FF:000033">
    <property type="entry name" value="Aspartyl protease family protein"/>
    <property type="match status" value="1"/>
</dbReference>
<keyword evidence="5" id="KW-0378">Hydrolase</keyword>
<evidence type="ECO:0000256" key="6">
    <source>
        <dbReference type="ARBA" id="ARBA00023145"/>
    </source>
</evidence>
<comment type="catalytic activity">
    <reaction evidence="8">
        <text>Similar to pepsin, but also cleaves on either side of Asp and at Lys-|-Arg.</text>
        <dbReference type="EC" id="3.4.23.12"/>
    </reaction>
</comment>
<dbReference type="InterPro" id="IPR021109">
    <property type="entry name" value="Peptidase_aspartic_dom_sf"/>
</dbReference>
<feature type="chain" id="PRO_5043553854" description="nepenthesin" evidence="11">
    <location>
        <begin position="31"/>
        <end position="413"/>
    </location>
</feature>
<evidence type="ECO:0000259" key="12">
    <source>
        <dbReference type="PROSITE" id="PS51767"/>
    </source>
</evidence>
<sequence>MSSPRISLSSMAALTLLLPFLSLLLPATLSTSRHTALPNPINTGFQATLKHVDSGGNFTRFELLQRAIKRARKRVQRVHAKTSNVDIQAPIHPNEGDYLMDLSIGTPPLCYPAILDTGSDLTWTQCQPCRQCFDQPTPIFDPKNSPTFSKVDCSSNFCTELPGSICNQGTCLYSYGYGDGSYTNGFLATETFTFEDVPVPNLVFGCGFDNEGNFNGSAGLVGLGRGMLSLVSQLQEPKFSYCLPAFGDNPSDPTFYYLSLQGISVGETLIPIKDPIKPDGSGGMIIDSGTTLTYLNDSAFDQVKDEFSRQINLTAVSGQEPELEVCFSFPSGVESVVVPKVVFHFEGSADLELPEENYFLTDVPSNTGCLVMHRSLGTSIFGNFQQQNMLVIYDLAEETISFEMGSVCDNDTL</sequence>
<dbReference type="GO" id="GO:0005576">
    <property type="term" value="C:extracellular region"/>
    <property type="evidence" value="ECO:0007669"/>
    <property type="project" value="TreeGrafter"/>
</dbReference>
<reference evidence="13" key="2">
    <citation type="journal article" date="2024" name="Plant">
        <title>Genomic evolution and insights into agronomic trait innovations of Sesamum species.</title>
        <authorList>
            <person name="Miao H."/>
            <person name="Wang L."/>
            <person name="Qu L."/>
            <person name="Liu H."/>
            <person name="Sun Y."/>
            <person name="Le M."/>
            <person name="Wang Q."/>
            <person name="Wei S."/>
            <person name="Zheng Y."/>
            <person name="Lin W."/>
            <person name="Duan Y."/>
            <person name="Cao H."/>
            <person name="Xiong S."/>
            <person name="Wang X."/>
            <person name="Wei L."/>
            <person name="Li C."/>
            <person name="Ma Q."/>
            <person name="Ju M."/>
            <person name="Zhao R."/>
            <person name="Li G."/>
            <person name="Mu C."/>
            <person name="Tian Q."/>
            <person name="Mei H."/>
            <person name="Zhang T."/>
            <person name="Gao T."/>
            <person name="Zhang H."/>
        </authorList>
    </citation>
    <scope>NUCLEOTIDE SEQUENCE</scope>
    <source>
        <strain evidence="13">G01</strain>
    </source>
</reference>
<evidence type="ECO:0000256" key="9">
    <source>
        <dbReference type="ARBA" id="ARBA00053221"/>
    </source>
</evidence>
<comment type="function">
    <text evidence="9">Extracellular proteinase found in the pitcher fluid of carnivorous plants. Digest prey for nitrogen uptake.</text>
</comment>
<dbReference type="InterPro" id="IPR032799">
    <property type="entry name" value="TAXi_C"/>
</dbReference>
<dbReference type="FunFam" id="2.40.70.10:FF:000016">
    <property type="entry name" value="Probable aspartic protease At2g35615"/>
    <property type="match status" value="1"/>
</dbReference>
<feature type="signal peptide" evidence="11">
    <location>
        <begin position="1"/>
        <end position="30"/>
    </location>
</feature>
<dbReference type="GO" id="GO:0004190">
    <property type="term" value="F:aspartic-type endopeptidase activity"/>
    <property type="evidence" value="ECO:0007669"/>
    <property type="project" value="UniProtKB-KW"/>
</dbReference>
<name>A0AAW2NJR5_9LAMI</name>
<evidence type="ECO:0000313" key="13">
    <source>
        <dbReference type="EMBL" id="KAL0343212.1"/>
    </source>
</evidence>
<proteinExistence type="inferred from homology"/>
<evidence type="ECO:0000256" key="4">
    <source>
        <dbReference type="ARBA" id="ARBA00022750"/>
    </source>
</evidence>
<dbReference type="Pfam" id="PF14543">
    <property type="entry name" value="TAXi_N"/>
    <property type="match status" value="1"/>
</dbReference>
<dbReference type="AlphaFoldDB" id="A0AAW2NJR5"/>
<dbReference type="PANTHER" id="PTHR47967:SF23">
    <property type="entry name" value="OS04G0448300 PROTEIN"/>
    <property type="match status" value="1"/>
</dbReference>
<evidence type="ECO:0000256" key="8">
    <source>
        <dbReference type="ARBA" id="ARBA00051299"/>
    </source>
</evidence>
<keyword evidence="7" id="KW-0325">Glycoprotein</keyword>
<protein>
    <recommendedName>
        <fullName evidence="10">nepenthesin</fullName>
        <ecNumber evidence="10">3.4.23.12</ecNumber>
    </recommendedName>
</protein>
<evidence type="ECO:0000256" key="5">
    <source>
        <dbReference type="ARBA" id="ARBA00022801"/>
    </source>
</evidence>
<dbReference type="CDD" id="cd05476">
    <property type="entry name" value="pepsin_A_like_plant"/>
    <property type="match status" value="1"/>
</dbReference>
<dbReference type="PANTHER" id="PTHR47967">
    <property type="entry name" value="OS07G0603500 PROTEIN-RELATED"/>
    <property type="match status" value="1"/>
</dbReference>
<dbReference type="InterPro" id="IPR051708">
    <property type="entry name" value="Plant_Aspart_Prot_A1"/>
</dbReference>
<evidence type="ECO:0000256" key="7">
    <source>
        <dbReference type="ARBA" id="ARBA00023180"/>
    </source>
</evidence>
<dbReference type="Pfam" id="PF14541">
    <property type="entry name" value="TAXi_C"/>
    <property type="match status" value="1"/>
</dbReference>
<dbReference type="PROSITE" id="PS51767">
    <property type="entry name" value="PEPTIDASE_A1"/>
    <property type="match status" value="1"/>
</dbReference>
<evidence type="ECO:0000256" key="11">
    <source>
        <dbReference type="SAM" id="SignalP"/>
    </source>
</evidence>
<gene>
    <name evidence="13" type="ORF">Sangu_1208600</name>
</gene>
<dbReference type="Gene3D" id="2.40.70.10">
    <property type="entry name" value="Acid Proteases"/>
    <property type="match status" value="2"/>
</dbReference>
<dbReference type="InterPro" id="IPR034161">
    <property type="entry name" value="Pepsin-like_plant"/>
</dbReference>
<evidence type="ECO:0000256" key="2">
    <source>
        <dbReference type="ARBA" id="ARBA00022670"/>
    </source>
</evidence>
<evidence type="ECO:0000256" key="10">
    <source>
        <dbReference type="ARBA" id="ARBA00067063"/>
    </source>
</evidence>
<organism evidence="13">
    <name type="scientific">Sesamum angustifolium</name>
    <dbReference type="NCBI Taxonomy" id="2727405"/>
    <lineage>
        <taxon>Eukaryota</taxon>
        <taxon>Viridiplantae</taxon>
        <taxon>Streptophyta</taxon>
        <taxon>Embryophyta</taxon>
        <taxon>Tracheophyta</taxon>
        <taxon>Spermatophyta</taxon>
        <taxon>Magnoliopsida</taxon>
        <taxon>eudicotyledons</taxon>
        <taxon>Gunneridae</taxon>
        <taxon>Pentapetalae</taxon>
        <taxon>asterids</taxon>
        <taxon>lamiids</taxon>
        <taxon>Lamiales</taxon>
        <taxon>Pedaliaceae</taxon>
        <taxon>Sesamum</taxon>
    </lineage>
</organism>
<evidence type="ECO:0000256" key="1">
    <source>
        <dbReference type="ARBA" id="ARBA00007447"/>
    </source>
</evidence>
<feature type="domain" description="Peptidase A1" evidence="12">
    <location>
        <begin position="98"/>
        <end position="403"/>
    </location>
</feature>
<comment type="similarity">
    <text evidence="1">Belongs to the peptidase A1 family.</text>
</comment>
<reference evidence="13" key="1">
    <citation type="submission" date="2020-06" db="EMBL/GenBank/DDBJ databases">
        <authorList>
            <person name="Li T."/>
            <person name="Hu X."/>
            <person name="Zhang T."/>
            <person name="Song X."/>
            <person name="Zhang H."/>
            <person name="Dai N."/>
            <person name="Sheng W."/>
            <person name="Hou X."/>
            <person name="Wei L."/>
        </authorList>
    </citation>
    <scope>NUCLEOTIDE SEQUENCE</scope>
    <source>
        <strain evidence="13">G01</strain>
        <tissue evidence="13">Leaf</tissue>
    </source>
</reference>
<keyword evidence="6" id="KW-0865">Zymogen</keyword>
<dbReference type="InterPro" id="IPR032861">
    <property type="entry name" value="TAXi_N"/>
</dbReference>
<dbReference type="EMBL" id="JACGWK010000007">
    <property type="protein sequence ID" value="KAL0343212.1"/>
    <property type="molecule type" value="Genomic_DNA"/>
</dbReference>
<keyword evidence="2" id="KW-0645">Protease</keyword>
<dbReference type="GO" id="GO:0006508">
    <property type="term" value="P:proteolysis"/>
    <property type="evidence" value="ECO:0007669"/>
    <property type="project" value="UniProtKB-KW"/>
</dbReference>
<dbReference type="InterPro" id="IPR033121">
    <property type="entry name" value="PEPTIDASE_A1"/>
</dbReference>
<dbReference type="EC" id="3.4.23.12" evidence="10"/>
<evidence type="ECO:0000256" key="3">
    <source>
        <dbReference type="ARBA" id="ARBA00022729"/>
    </source>
</evidence>